<proteinExistence type="predicted"/>
<evidence type="ECO:0000313" key="2">
    <source>
        <dbReference type="EMBL" id="KAH6589364.1"/>
    </source>
</evidence>
<evidence type="ECO:0008006" key="4">
    <source>
        <dbReference type="Google" id="ProtNLM"/>
    </source>
</evidence>
<name>A0ABQ8F285_9FUNG</name>
<dbReference type="EMBL" id="JAFCIX010000466">
    <property type="protein sequence ID" value="KAH6589364.1"/>
    <property type="molecule type" value="Genomic_DNA"/>
</dbReference>
<protein>
    <recommendedName>
        <fullName evidence="4">DUF1311 domain-containing protein</fullName>
    </recommendedName>
</protein>
<evidence type="ECO:0000256" key="1">
    <source>
        <dbReference type="SAM" id="SignalP"/>
    </source>
</evidence>
<keyword evidence="3" id="KW-1185">Reference proteome</keyword>
<evidence type="ECO:0000313" key="3">
    <source>
        <dbReference type="Proteomes" id="UP001648503"/>
    </source>
</evidence>
<keyword evidence="1" id="KW-0732">Signal</keyword>
<gene>
    <name evidence="2" type="ORF">BASA50_010109</name>
</gene>
<dbReference type="Proteomes" id="UP001648503">
    <property type="component" value="Unassembled WGS sequence"/>
</dbReference>
<reference evidence="2 3" key="1">
    <citation type="submission" date="2021-02" db="EMBL/GenBank/DDBJ databases">
        <title>Variation within the Batrachochytrium salamandrivorans European outbreak.</title>
        <authorList>
            <person name="Kelly M."/>
            <person name="Pasmans F."/>
            <person name="Shea T.P."/>
            <person name="Munoz J.F."/>
            <person name="Carranza S."/>
            <person name="Cuomo C.A."/>
            <person name="Martel A."/>
        </authorList>
    </citation>
    <scope>NUCLEOTIDE SEQUENCE [LARGE SCALE GENOMIC DNA]</scope>
    <source>
        <strain evidence="2 3">AMFP18/2</strain>
    </source>
</reference>
<organism evidence="2 3">
    <name type="scientific">Batrachochytrium salamandrivorans</name>
    <dbReference type="NCBI Taxonomy" id="1357716"/>
    <lineage>
        <taxon>Eukaryota</taxon>
        <taxon>Fungi</taxon>
        <taxon>Fungi incertae sedis</taxon>
        <taxon>Chytridiomycota</taxon>
        <taxon>Chytridiomycota incertae sedis</taxon>
        <taxon>Chytridiomycetes</taxon>
        <taxon>Rhizophydiales</taxon>
        <taxon>Rhizophydiales incertae sedis</taxon>
        <taxon>Batrachochytrium</taxon>
    </lineage>
</organism>
<feature type="signal peptide" evidence="1">
    <location>
        <begin position="1"/>
        <end position="18"/>
    </location>
</feature>
<sequence>MKLVSFAVIAFLATTVSAGVSEIPGNSDYTAHQLEKRNPSESMHKQLVEEKEKYQKHYEDALGKYQDMKHREGELEARLSEIEFALDGSSYKPLGDELNHQCDRARIAYRTHREATRGQYKLMMYVKERLQEKAGDVLAWRYNQRKLEQHNEQRPNDLWTVTPPTHYNKEILAKQIADVCSATGKANSLENEIRTKSDELYRRLMAPGPDKDAIRGQYIETSNNLVSAKEGAWMKNVICSHMTALYTSLFDASK</sequence>
<feature type="chain" id="PRO_5045120549" description="DUF1311 domain-containing protein" evidence="1">
    <location>
        <begin position="19"/>
        <end position="254"/>
    </location>
</feature>
<comment type="caution">
    <text evidence="2">The sequence shown here is derived from an EMBL/GenBank/DDBJ whole genome shotgun (WGS) entry which is preliminary data.</text>
</comment>
<accession>A0ABQ8F285</accession>